<evidence type="ECO:0000256" key="6">
    <source>
        <dbReference type="SAM" id="MobiDB-lite"/>
    </source>
</evidence>
<proteinExistence type="inferred from homology"/>
<feature type="transmembrane region" description="Helical" evidence="7">
    <location>
        <begin position="150"/>
        <end position="171"/>
    </location>
</feature>
<comment type="similarity">
    <text evidence="2">Belongs to the acetate uptake transporter (AceTr) (TC 2.A.96) family.</text>
</comment>
<feature type="transmembrane region" description="Helical" evidence="7">
    <location>
        <begin position="115"/>
        <end position="138"/>
    </location>
</feature>
<evidence type="ECO:0000256" key="1">
    <source>
        <dbReference type="ARBA" id="ARBA00004141"/>
    </source>
</evidence>
<evidence type="ECO:0000313" key="9">
    <source>
        <dbReference type="Proteomes" id="UP001209540"/>
    </source>
</evidence>
<dbReference type="Proteomes" id="UP001209540">
    <property type="component" value="Unassembled WGS sequence"/>
</dbReference>
<evidence type="ECO:0000256" key="3">
    <source>
        <dbReference type="ARBA" id="ARBA00022692"/>
    </source>
</evidence>
<evidence type="ECO:0000256" key="2">
    <source>
        <dbReference type="ARBA" id="ARBA00005587"/>
    </source>
</evidence>
<name>A0AAD5JPV5_9FUNG</name>
<dbReference type="InterPro" id="IPR000791">
    <property type="entry name" value="Gpr1/Fun34/SatP-like"/>
</dbReference>
<dbReference type="PANTHER" id="PTHR31123:SF3">
    <property type="entry name" value="AMMONIA TRANSPORT OUTWARD PROTEIN 3"/>
    <property type="match status" value="1"/>
</dbReference>
<dbReference type="EMBL" id="JAIXMP010000037">
    <property type="protein sequence ID" value="KAI9248879.1"/>
    <property type="molecule type" value="Genomic_DNA"/>
</dbReference>
<evidence type="ECO:0000313" key="8">
    <source>
        <dbReference type="EMBL" id="KAI9248879.1"/>
    </source>
</evidence>
<evidence type="ECO:0000256" key="7">
    <source>
        <dbReference type="SAM" id="Phobius"/>
    </source>
</evidence>
<keyword evidence="4 7" id="KW-1133">Transmembrane helix</keyword>
<organism evidence="8 9">
    <name type="scientific">Phascolomyces articulosus</name>
    <dbReference type="NCBI Taxonomy" id="60185"/>
    <lineage>
        <taxon>Eukaryota</taxon>
        <taxon>Fungi</taxon>
        <taxon>Fungi incertae sedis</taxon>
        <taxon>Mucoromycota</taxon>
        <taxon>Mucoromycotina</taxon>
        <taxon>Mucoromycetes</taxon>
        <taxon>Mucorales</taxon>
        <taxon>Lichtheimiaceae</taxon>
        <taxon>Phascolomyces</taxon>
    </lineage>
</organism>
<dbReference type="PANTHER" id="PTHR31123">
    <property type="entry name" value="ACCUMULATION OF DYADS PROTEIN 2-RELATED"/>
    <property type="match status" value="1"/>
</dbReference>
<dbReference type="GO" id="GO:0005886">
    <property type="term" value="C:plasma membrane"/>
    <property type="evidence" value="ECO:0007669"/>
    <property type="project" value="TreeGrafter"/>
</dbReference>
<protein>
    <submittedName>
        <fullName evidence="8">GPR1/FUN34/yaaH family-domain-containing protein</fullName>
    </submittedName>
</protein>
<comment type="caution">
    <text evidence="8">The sequence shown here is derived from an EMBL/GenBank/DDBJ whole genome shotgun (WGS) entry which is preliminary data.</text>
</comment>
<dbReference type="GO" id="GO:0015123">
    <property type="term" value="F:acetate transmembrane transporter activity"/>
    <property type="evidence" value="ECO:0007669"/>
    <property type="project" value="TreeGrafter"/>
</dbReference>
<feature type="transmembrane region" description="Helical" evidence="7">
    <location>
        <begin position="203"/>
        <end position="228"/>
    </location>
</feature>
<dbReference type="InterPro" id="IPR051633">
    <property type="entry name" value="AceTr"/>
</dbReference>
<dbReference type="Pfam" id="PF01184">
    <property type="entry name" value="Gpr1_Fun34_YaaH"/>
    <property type="match status" value="1"/>
</dbReference>
<keyword evidence="5 7" id="KW-0472">Membrane</keyword>
<feature type="transmembrane region" description="Helical" evidence="7">
    <location>
        <begin position="177"/>
        <end position="196"/>
    </location>
</feature>
<reference evidence="8" key="1">
    <citation type="journal article" date="2022" name="IScience">
        <title>Evolution of zygomycete secretomes and the origins of terrestrial fungal ecologies.</title>
        <authorList>
            <person name="Chang Y."/>
            <person name="Wang Y."/>
            <person name="Mondo S."/>
            <person name="Ahrendt S."/>
            <person name="Andreopoulos W."/>
            <person name="Barry K."/>
            <person name="Beard J."/>
            <person name="Benny G.L."/>
            <person name="Blankenship S."/>
            <person name="Bonito G."/>
            <person name="Cuomo C."/>
            <person name="Desiro A."/>
            <person name="Gervers K.A."/>
            <person name="Hundley H."/>
            <person name="Kuo A."/>
            <person name="LaButti K."/>
            <person name="Lang B.F."/>
            <person name="Lipzen A."/>
            <person name="O'Donnell K."/>
            <person name="Pangilinan J."/>
            <person name="Reynolds N."/>
            <person name="Sandor L."/>
            <person name="Smith M.E."/>
            <person name="Tsang A."/>
            <person name="Grigoriev I.V."/>
            <person name="Stajich J.E."/>
            <person name="Spatafora J.W."/>
        </authorList>
    </citation>
    <scope>NUCLEOTIDE SEQUENCE</scope>
    <source>
        <strain evidence="8">RSA 2281</strain>
    </source>
</reference>
<sequence>MSAIDQKPQVELHEAVAVDMTASSDKHYSSSSSSGHNKQAVQPPAHAFPPPGKANPLAIGFSAFSLCSFVFGLYNSGLITDLPQVAVGVSVGVGGLGQLYASIACFIMGETFPAVTFFTYSGFFFAFGIMFSLPSGFIEAATAGGSIDPLNRCMALIQAAFAICSFFYFLGTLRQPYLIQAILLCVFLTFLTGSIGQFTDVHGLIVASGWFSFAVAAFAWYVMCAMLYTPENTWIRLPVF</sequence>
<evidence type="ECO:0000256" key="5">
    <source>
        <dbReference type="ARBA" id="ARBA00023136"/>
    </source>
</evidence>
<comment type="subcellular location">
    <subcellularLocation>
        <location evidence="1">Membrane</location>
        <topology evidence="1">Multi-pass membrane protein</topology>
    </subcellularLocation>
</comment>
<feature type="transmembrane region" description="Helical" evidence="7">
    <location>
        <begin position="86"/>
        <end position="109"/>
    </location>
</feature>
<keyword evidence="3 7" id="KW-0812">Transmembrane</keyword>
<dbReference type="AlphaFoldDB" id="A0AAD5JPV5"/>
<accession>A0AAD5JPV5</accession>
<gene>
    <name evidence="8" type="ORF">BDA99DRAFT_575960</name>
</gene>
<keyword evidence="9" id="KW-1185">Reference proteome</keyword>
<feature type="transmembrane region" description="Helical" evidence="7">
    <location>
        <begin position="57"/>
        <end position="74"/>
    </location>
</feature>
<evidence type="ECO:0000256" key="4">
    <source>
        <dbReference type="ARBA" id="ARBA00022989"/>
    </source>
</evidence>
<reference evidence="8" key="2">
    <citation type="submission" date="2023-02" db="EMBL/GenBank/DDBJ databases">
        <authorList>
            <consortium name="DOE Joint Genome Institute"/>
            <person name="Mondo S.J."/>
            <person name="Chang Y."/>
            <person name="Wang Y."/>
            <person name="Ahrendt S."/>
            <person name="Andreopoulos W."/>
            <person name="Barry K."/>
            <person name="Beard J."/>
            <person name="Benny G.L."/>
            <person name="Blankenship S."/>
            <person name="Bonito G."/>
            <person name="Cuomo C."/>
            <person name="Desiro A."/>
            <person name="Gervers K.A."/>
            <person name="Hundley H."/>
            <person name="Kuo A."/>
            <person name="LaButti K."/>
            <person name="Lang B.F."/>
            <person name="Lipzen A."/>
            <person name="O'Donnell K."/>
            <person name="Pangilinan J."/>
            <person name="Reynolds N."/>
            <person name="Sandor L."/>
            <person name="Smith M.W."/>
            <person name="Tsang A."/>
            <person name="Grigoriev I.V."/>
            <person name="Stajich J.E."/>
            <person name="Spatafora J.W."/>
        </authorList>
    </citation>
    <scope>NUCLEOTIDE SEQUENCE</scope>
    <source>
        <strain evidence="8">RSA 2281</strain>
    </source>
</reference>
<feature type="region of interest" description="Disordered" evidence="6">
    <location>
        <begin position="25"/>
        <end position="46"/>
    </location>
</feature>